<dbReference type="Pfam" id="PF09044">
    <property type="entry name" value="Kp4"/>
    <property type="match status" value="2"/>
</dbReference>
<keyword evidence="5" id="KW-1185">Reference proteome</keyword>
<keyword evidence="2" id="KW-0732">Signal</keyword>
<dbReference type="GO" id="GO:0005576">
    <property type="term" value="C:extracellular region"/>
    <property type="evidence" value="ECO:0007669"/>
    <property type="project" value="InterPro"/>
</dbReference>
<organism evidence="4 5">
    <name type="scientific">Fusarium austroafricanum</name>
    <dbReference type="NCBI Taxonomy" id="2364996"/>
    <lineage>
        <taxon>Eukaryota</taxon>
        <taxon>Fungi</taxon>
        <taxon>Dikarya</taxon>
        <taxon>Ascomycota</taxon>
        <taxon>Pezizomycotina</taxon>
        <taxon>Sordariomycetes</taxon>
        <taxon>Hypocreomycetidae</taxon>
        <taxon>Hypocreales</taxon>
        <taxon>Nectriaceae</taxon>
        <taxon>Fusarium</taxon>
        <taxon>Fusarium concolor species complex</taxon>
    </lineage>
</organism>
<feature type="signal peptide" evidence="2">
    <location>
        <begin position="1"/>
        <end position="18"/>
    </location>
</feature>
<evidence type="ECO:0000256" key="2">
    <source>
        <dbReference type="SAM" id="SignalP"/>
    </source>
</evidence>
<evidence type="ECO:0000256" key="1">
    <source>
        <dbReference type="SAM" id="MobiDB-lite"/>
    </source>
</evidence>
<proteinExistence type="predicted"/>
<sequence>MFKSALFALAATVGLSDALGINCRGSGLCVGNKGALGQLIAQVRAIDPNKTFRNGEHVSCVDINNIGNHPAICAFYQNIGDRSFSLSQTQTFLQQIVDHGCKLCGSVPTDPGNNVANGQLTVNVVINPTRRDAPQSPSGFEKRSNNPTRRDAPESPEGFEKRSDLPTKRDVSQSPKGFEKRSDKLLVKRLGINCRGSSSCGVGGIFHTPNGDLKGVRDAVASGEEGNFGNGDHIACIPYAFGQLCAFYQNIGSRTFTKEQSVAFLDQLRQHGCSKCGSIPTDPGNDVKNGQLTVNYVA</sequence>
<comment type="caution">
    <text evidence="4">The sequence shown here is derived from an EMBL/GenBank/DDBJ whole genome shotgun (WGS) entry which is preliminary data.</text>
</comment>
<protein>
    <submittedName>
        <fullName evidence="4">Killer toxin, Kp4</fullName>
    </submittedName>
</protein>
<reference evidence="4" key="1">
    <citation type="submission" date="2020-01" db="EMBL/GenBank/DDBJ databases">
        <title>Identification and distribution of gene clusters putatively required for synthesis of sphingolipid metabolism inhibitors in phylogenetically diverse species of the filamentous fungus Fusarium.</title>
        <authorList>
            <person name="Kim H.-S."/>
            <person name="Busman M."/>
            <person name="Brown D.W."/>
            <person name="Divon H."/>
            <person name="Uhlig S."/>
            <person name="Proctor R.H."/>
        </authorList>
    </citation>
    <scope>NUCLEOTIDE SEQUENCE</scope>
    <source>
        <strain evidence="4">NRRL 53441</strain>
    </source>
</reference>
<evidence type="ECO:0000313" key="4">
    <source>
        <dbReference type="EMBL" id="KAF4447821.1"/>
    </source>
</evidence>
<dbReference type="AlphaFoldDB" id="A0A8H4KDF4"/>
<name>A0A8H4KDF4_9HYPO</name>
<dbReference type="InterPro" id="IPR015131">
    <property type="entry name" value="Killer_tox_Kp4"/>
</dbReference>
<dbReference type="Gene3D" id="3.30.430.10">
    <property type="entry name" value="Killer Toxin P4, subunit A"/>
    <property type="match status" value="2"/>
</dbReference>
<feature type="domain" description="Killer toxin Kp4" evidence="3">
    <location>
        <begin position="6"/>
        <end position="125"/>
    </location>
</feature>
<feature type="domain" description="Killer toxin Kp4" evidence="3">
    <location>
        <begin position="187"/>
        <end position="297"/>
    </location>
</feature>
<gene>
    <name evidence="4" type="ORF">F53441_8687</name>
</gene>
<feature type="region of interest" description="Disordered" evidence="1">
    <location>
        <begin position="128"/>
        <end position="179"/>
    </location>
</feature>
<evidence type="ECO:0000259" key="3">
    <source>
        <dbReference type="Pfam" id="PF09044"/>
    </source>
</evidence>
<feature type="chain" id="PRO_5034396499" evidence="2">
    <location>
        <begin position="19"/>
        <end position="298"/>
    </location>
</feature>
<accession>A0A8H4KDF4</accession>
<dbReference type="EMBL" id="JAADJG010000374">
    <property type="protein sequence ID" value="KAF4447821.1"/>
    <property type="molecule type" value="Genomic_DNA"/>
</dbReference>
<dbReference type="OrthoDB" id="4177994at2759"/>
<dbReference type="SUPFAM" id="SSF55221">
    <property type="entry name" value="Yeast killer toxins"/>
    <property type="match status" value="2"/>
</dbReference>
<evidence type="ECO:0000313" key="5">
    <source>
        <dbReference type="Proteomes" id="UP000605986"/>
    </source>
</evidence>
<dbReference type="Proteomes" id="UP000605986">
    <property type="component" value="Unassembled WGS sequence"/>
</dbReference>
<dbReference type="InterPro" id="IPR011329">
    <property type="entry name" value="Killer_tox_Kp4/SMK"/>
</dbReference>
<feature type="compositionally biased region" description="Basic and acidic residues" evidence="1">
    <location>
        <begin position="140"/>
        <end position="179"/>
    </location>
</feature>